<evidence type="ECO:0000256" key="5">
    <source>
        <dbReference type="ARBA" id="ARBA00023004"/>
    </source>
</evidence>
<proteinExistence type="inferred from homology"/>
<evidence type="ECO:0000256" key="4">
    <source>
        <dbReference type="ARBA" id="ARBA00023002"/>
    </source>
</evidence>
<keyword evidence="3 7" id="KW-0479">Metal-binding</keyword>
<dbReference type="PRINTS" id="PR00359">
    <property type="entry name" value="BP450"/>
</dbReference>
<keyword evidence="5 7" id="KW-0408">Iron</keyword>
<dbReference type="Proteomes" id="UP000249304">
    <property type="component" value="Unassembled WGS sequence"/>
</dbReference>
<dbReference type="PANTHER" id="PTHR46696:SF1">
    <property type="entry name" value="CYTOCHROME P450 YJIB-RELATED"/>
    <property type="match status" value="1"/>
</dbReference>
<dbReference type="PRINTS" id="PR00385">
    <property type="entry name" value="P450"/>
</dbReference>
<dbReference type="PROSITE" id="PS00086">
    <property type="entry name" value="CYTOCHROME_P450"/>
    <property type="match status" value="1"/>
</dbReference>
<evidence type="ECO:0000313" key="8">
    <source>
        <dbReference type="EMBL" id="PZG02497.1"/>
    </source>
</evidence>
<evidence type="ECO:0000313" key="9">
    <source>
        <dbReference type="Proteomes" id="UP000249304"/>
    </source>
</evidence>
<dbReference type="EMBL" id="POUD01000496">
    <property type="protein sequence ID" value="PZG02497.1"/>
    <property type="molecule type" value="Genomic_DNA"/>
</dbReference>
<dbReference type="SUPFAM" id="SSF48264">
    <property type="entry name" value="Cytochrome P450"/>
    <property type="match status" value="1"/>
</dbReference>
<dbReference type="OrthoDB" id="4133219at2"/>
<dbReference type="Gene3D" id="1.10.630.10">
    <property type="entry name" value="Cytochrome P450"/>
    <property type="match status" value="1"/>
</dbReference>
<dbReference type="InterPro" id="IPR017972">
    <property type="entry name" value="Cyt_P450_CS"/>
</dbReference>
<dbReference type="GO" id="GO:0005506">
    <property type="term" value="F:iron ion binding"/>
    <property type="evidence" value="ECO:0007669"/>
    <property type="project" value="InterPro"/>
</dbReference>
<comment type="similarity">
    <text evidence="1 7">Belongs to the cytochrome P450 family.</text>
</comment>
<dbReference type="GO" id="GO:0004497">
    <property type="term" value="F:monooxygenase activity"/>
    <property type="evidence" value="ECO:0007669"/>
    <property type="project" value="UniProtKB-KW"/>
</dbReference>
<organism evidence="8 9">
    <name type="scientific">Nonomuraea aridisoli</name>
    <dbReference type="NCBI Taxonomy" id="2070368"/>
    <lineage>
        <taxon>Bacteria</taxon>
        <taxon>Bacillati</taxon>
        <taxon>Actinomycetota</taxon>
        <taxon>Actinomycetes</taxon>
        <taxon>Streptosporangiales</taxon>
        <taxon>Streptosporangiaceae</taxon>
        <taxon>Nonomuraea</taxon>
    </lineage>
</organism>
<dbReference type="GO" id="GO:0020037">
    <property type="term" value="F:heme binding"/>
    <property type="evidence" value="ECO:0007669"/>
    <property type="project" value="InterPro"/>
</dbReference>
<keyword evidence="2 7" id="KW-0349">Heme</keyword>
<protein>
    <submittedName>
        <fullName evidence="8">Cytochrome P450</fullName>
    </submittedName>
</protein>
<keyword evidence="6 7" id="KW-0503">Monooxygenase</keyword>
<dbReference type="PANTHER" id="PTHR46696">
    <property type="entry name" value="P450, PUTATIVE (EUROFUNG)-RELATED"/>
    <property type="match status" value="1"/>
</dbReference>
<dbReference type="Pfam" id="PF00067">
    <property type="entry name" value="p450"/>
    <property type="match status" value="2"/>
</dbReference>
<evidence type="ECO:0000256" key="1">
    <source>
        <dbReference type="ARBA" id="ARBA00010617"/>
    </source>
</evidence>
<keyword evidence="4 7" id="KW-0560">Oxidoreductase</keyword>
<keyword evidence="9" id="KW-1185">Reference proteome</keyword>
<evidence type="ECO:0000256" key="3">
    <source>
        <dbReference type="ARBA" id="ARBA00022723"/>
    </source>
</evidence>
<gene>
    <name evidence="8" type="ORF">C1J01_47285</name>
</gene>
<evidence type="ECO:0000256" key="2">
    <source>
        <dbReference type="ARBA" id="ARBA00022617"/>
    </source>
</evidence>
<sequence>MTAPSGDRVLTAVRHSDVRALLNCPYGSRDLTAPGLPRLVGGAGVDDVPGVLINLDPPAHTRQRQILRGAFTVTAAERWRAPCRDLAHDLLDGVRGPAMDVVADYALPLSSAVICQVLGVPPGDRERFGEWISAFLSASTASSQDRAQAYAGFMSYGAELVAAHRAAPGHDLVDDLIQARDGGDRLSDDELVNVLFMLITAGHETTALMVSRGVYRLLLHPDEYRRLVVTPSLIRPAVEEILRYDGPGSPGLLRRLTEDLELPSGAVVPAGTVVLPHLSAANHDPDAFGDPERFDITRYAPGMPTRPHLAFGHGAHFCLGQALARMVLQEALSALVLRAPWLRPAVPLDEVRWSTWDLTLQPVRLPVLLT</sequence>
<dbReference type="GO" id="GO:0016705">
    <property type="term" value="F:oxidoreductase activity, acting on paired donors, with incorporation or reduction of molecular oxygen"/>
    <property type="evidence" value="ECO:0007669"/>
    <property type="project" value="InterPro"/>
</dbReference>
<comment type="caution">
    <text evidence="8">The sequence shown here is derived from an EMBL/GenBank/DDBJ whole genome shotgun (WGS) entry which is preliminary data.</text>
</comment>
<dbReference type="AlphaFoldDB" id="A0A2W2DZ43"/>
<name>A0A2W2DZ43_9ACTN</name>
<dbReference type="InterPro" id="IPR001128">
    <property type="entry name" value="Cyt_P450"/>
</dbReference>
<dbReference type="InterPro" id="IPR036396">
    <property type="entry name" value="Cyt_P450_sf"/>
</dbReference>
<dbReference type="FunFam" id="1.10.630.10:FF:000018">
    <property type="entry name" value="Cytochrome P450 monooxygenase"/>
    <property type="match status" value="1"/>
</dbReference>
<reference evidence="8 9" key="1">
    <citation type="submission" date="2018-01" db="EMBL/GenBank/DDBJ databases">
        <title>Draft genome sequence of Nonomuraea sp. KC333.</title>
        <authorList>
            <person name="Sahin N."/>
            <person name="Saygin H."/>
            <person name="Ay H."/>
        </authorList>
    </citation>
    <scope>NUCLEOTIDE SEQUENCE [LARGE SCALE GENOMIC DNA]</scope>
    <source>
        <strain evidence="8 9">KC333</strain>
    </source>
</reference>
<evidence type="ECO:0000256" key="6">
    <source>
        <dbReference type="ARBA" id="ARBA00023033"/>
    </source>
</evidence>
<evidence type="ECO:0000256" key="7">
    <source>
        <dbReference type="RuleBase" id="RU000461"/>
    </source>
</evidence>
<dbReference type="InterPro" id="IPR002397">
    <property type="entry name" value="Cyt_P450_B"/>
</dbReference>
<accession>A0A2W2DZ43</accession>